<comment type="catalytic activity">
    <reaction evidence="1">
        <text>an S-(2-hydroxyacyl)glutathione + H2O = a 2-hydroxy carboxylate + glutathione + H(+)</text>
        <dbReference type="Rhea" id="RHEA:21864"/>
        <dbReference type="ChEBI" id="CHEBI:15377"/>
        <dbReference type="ChEBI" id="CHEBI:15378"/>
        <dbReference type="ChEBI" id="CHEBI:57925"/>
        <dbReference type="ChEBI" id="CHEBI:58896"/>
        <dbReference type="ChEBI" id="CHEBI:71261"/>
        <dbReference type="EC" id="3.1.2.6"/>
    </reaction>
</comment>
<dbReference type="InterPro" id="IPR035680">
    <property type="entry name" value="Clx_II_MBL"/>
</dbReference>
<dbReference type="HAMAP" id="MF_01374">
    <property type="entry name" value="Glyoxalase_2"/>
    <property type="match status" value="1"/>
</dbReference>
<dbReference type="KEGG" id="ehx:EMIHUDRAFT_75585"/>
<dbReference type="SUPFAM" id="SSF56281">
    <property type="entry name" value="Metallo-hydrolase/oxidoreductase"/>
    <property type="match status" value="1"/>
</dbReference>
<evidence type="ECO:0000256" key="4">
    <source>
        <dbReference type="ARBA" id="ARBA00006759"/>
    </source>
</evidence>
<dbReference type="PANTHER" id="PTHR11935">
    <property type="entry name" value="BETA LACTAMASE DOMAIN"/>
    <property type="match status" value="1"/>
</dbReference>
<dbReference type="NCBIfam" id="TIGR03413">
    <property type="entry name" value="GSH_gloB"/>
    <property type="match status" value="1"/>
</dbReference>
<evidence type="ECO:0000256" key="1">
    <source>
        <dbReference type="ARBA" id="ARBA00001623"/>
    </source>
</evidence>
<keyword evidence="12" id="KW-1185">Reference proteome</keyword>
<dbReference type="STRING" id="2903.R1E7Q4"/>
<dbReference type="Proteomes" id="UP000013827">
    <property type="component" value="Unassembled WGS sequence"/>
</dbReference>
<keyword evidence="8" id="KW-0862">Zinc</keyword>
<dbReference type="OMA" id="NYIWLLQ"/>
<comment type="cofactor">
    <cofactor evidence="2">
        <name>Zn(2+)</name>
        <dbReference type="ChEBI" id="CHEBI:29105"/>
    </cofactor>
</comment>
<reference evidence="11" key="2">
    <citation type="submission" date="2024-10" db="UniProtKB">
        <authorList>
            <consortium name="EnsemblProtists"/>
        </authorList>
    </citation>
    <scope>IDENTIFICATION</scope>
</reference>
<evidence type="ECO:0000256" key="3">
    <source>
        <dbReference type="ARBA" id="ARBA00004963"/>
    </source>
</evidence>
<dbReference type="Pfam" id="PF16123">
    <property type="entry name" value="HAGH_C"/>
    <property type="match status" value="1"/>
</dbReference>
<proteinExistence type="inferred from homology"/>
<dbReference type="RefSeq" id="XP_005771440.1">
    <property type="nucleotide sequence ID" value="XM_005771383.1"/>
</dbReference>
<dbReference type="GeneID" id="17274060"/>
<dbReference type="EnsemblProtists" id="EOD19011">
    <property type="protein sequence ID" value="EOD19011"/>
    <property type="gene ID" value="EMIHUDRAFT_75585"/>
</dbReference>
<dbReference type="KEGG" id="ehx:EMIHUDRAFT_99982"/>
<dbReference type="InterPro" id="IPR032282">
    <property type="entry name" value="HAGH_C"/>
</dbReference>
<evidence type="ECO:0000259" key="10">
    <source>
        <dbReference type="SMART" id="SM00849"/>
    </source>
</evidence>
<dbReference type="Pfam" id="PF00753">
    <property type="entry name" value="Lactamase_B"/>
    <property type="match status" value="1"/>
</dbReference>
<keyword evidence="6" id="KW-0479">Metal-binding</keyword>
<dbReference type="eggNOG" id="KOG0813">
    <property type="taxonomic scope" value="Eukaryota"/>
</dbReference>
<dbReference type="PaxDb" id="2903-EOD19011"/>
<dbReference type="InterPro" id="IPR036866">
    <property type="entry name" value="RibonucZ/Hydroxyglut_hydro"/>
</dbReference>
<feature type="domain" description="Metallo-beta-lactamase" evidence="10">
    <location>
        <begin position="11"/>
        <end position="172"/>
    </location>
</feature>
<dbReference type="Gene3D" id="3.60.15.10">
    <property type="entry name" value="Ribonuclease Z/Hydroxyacylglutathione hydrolase-like"/>
    <property type="match status" value="1"/>
</dbReference>
<comment type="similarity">
    <text evidence="4">Belongs to the metallo-beta-lactamase superfamily. Glyoxalase II family.</text>
</comment>
<dbReference type="GO" id="GO:0019243">
    <property type="term" value="P:methylglyoxal catabolic process to D-lactate via S-lactoyl-glutathione"/>
    <property type="evidence" value="ECO:0007669"/>
    <property type="project" value="InterPro"/>
</dbReference>
<dbReference type="PANTHER" id="PTHR11935:SF94">
    <property type="entry name" value="TENZING NORGAY, ISOFORM C"/>
    <property type="match status" value="1"/>
</dbReference>
<evidence type="ECO:0000256" key="8">
    <source>
        <dbReference type="ARBA" id="ARBA00022833"/>
    </source>
</evidence>
<protein>
    <recommendedName>
        <fullName evidence="5">hydroxyacylglutathione hydrolase</fullName>
        <ecNumber evidence="5">3.1.2.6</ecNumber>
    </recommendedName>
    <alternativeName>
        <fullName evidence="9">Glyoxalase II</fullName>
    </alternativeName>
</protein>
<dbReference type="GeneID" id="17264557"/>
<dbReference type="AlphaFoldDB" id="A0A0D3J676"/>
<organism evidence="11 12">
    <name type="scientific">Emiliania huxleyi (strain CCMP1516)</name>
    <dbReference type="NCBI Taxonomy" id="280463"/>
    <lineage>
        <taxon>Eukaryota</taxon>
        <taxon>Haptista</taxon>
        <taxon>Haptophyta</taxon>
        <taxon>Prymnesiophyceae</taxon>
        <taxon>Isochrysidales</taxon>
        <taxon>Noelaerhabdaceae</taxon>
        <taxon>Emiliania</taxon>
    </lineage>
</organism>
<sequence length="272" mass="28924">MQVEILDALTDNFMYLIVDVATNTAAAVDPADAEVAVAAAARLGATITHVLTTHHHYDHAGGNNQMKKLCPSVEVVGGRGENVQGATREVADKECLQLGDAVTITAIHTPAHTAGHTSYLASAPSSSSAVFTGDALFVGGCGRFFEGGPEDMCETMRRLSALPREALVYAGHEYTVKNLQFALEVEPGNSAAQQKIQWAEARRASSEPTVPSTVGDELRFNPFMRVAVPEVRAYCGAADDDVTCMRRLRNKKDNFAGSSRPWVPGGGPLPGL</sequence>
<evidence type="ECO:0000256" key="6">
    <source>
        <dbReference type="ARBA" id="ARBA00022723"/>
    </source>
</evidence>
<dbReference type="GO" id="GO:0046872">
    <property type="term" value="F:metal ion binding"/>
    <property type="evidence" value="ECO:0007669"/>
    <property type="project" value="UniProtKB-KW"/>
</dbReference>
<dbReference type="InterPro" id="IPR017782">
    <property type="entry name" value="Hydroxyacylglutathione_Hdrlase"/>
</dbReference>
<dbReference type="GO" id="GO:0004416">
    <property type="term" value="F:hydroxyacylglutathione hydrolase activity"/>
    <property type="evidence" value="ECO:0007669"/>
    <property type="project" value="UniProtKB-EC"/>
</dbReference>
<dbReference type="SMART" id="SM00849">
    <property type="entry name" value="Lactamase_B"/>
    <property type="match status" value="1"/>
</dbReference>
<evidence type="ECO:0000313" key="11">
    <source>
        <dbReference type="EnsemblProtists" id="EOD19011"/>
    </source>
</evidence>
<evidence type="ECO:0000256" key="2">
    <source>
        <dbReference type="ARBA" id="ARBA00001947"/>
    </source>
</evidence>
<dbReference type="CDD" id="cd07723">
    <property type="entry name" value="hydroxyacylglutathione_hydrolase_MBL-fold"/>
    <property type="match status" value="1"/>
</dbReference>
<evidence type="ECO:0000256" key="7">
    <source>
        <dbReference type="ARBA" id="ARBA00022801"/>
    </source>
</evidence>
<accession>A0A0D3J676</accession>
<evidence type="ECO:0000256" key="5">
    <source>
        <dbReference type="ARBA" id="ARBA00011917"/>
    </source>
</evidence>
<reference evidence="12" key="1">
    <citation type="journal article" date="2013" name="Nature">
        <title>Pan genome of the phytoplankton Emiliania underpins its global distribution.</title>
        <authorList>
            <person name="Read B.A."/>
            <person name="Kegel J."/>
            <person name="Klute M.J."/>
            <person name="Kuo A."/>
            <person name="Lefebvre S.C."/>
            <person name="Maumus F."/>
            <person name="Mayer C."/>
            <person name="Miller J."/>
            <person name="Monier A."/>
            <person name="Salamov A."/>
            <person name="Young J."/>
            <person name="Aguilar M."/>
            <person name="Claverie J.M."/>
            <person name="Frickenhaus S."/>
            <person name="Gonzalez K."/>
            <person name="Herman E.K."/>
            <person name="Lin Y.C."/>
            <person name="Napier J."/>
            <person name="Ogata H."/>
            <person name="Sarno A.F."/>
            <person name="Shmutz J."/>
            <person name="Schroeder D."/>
            <person name="de Vargas C."/>
            <person name="Verret F."/>
            <person name="von Dassow P."/>
            <person name="Valentin K."/>
            <person name="Van de Peer Y."/>
            <person name="Wheeler G."/>
            <person name="Dacks J.B."/>
            <person name="Delwiche C.F."/>
            <person name="Dyhrman S.T."/>
            <person name="Glockner G."/>
            <person name="John U."/>
            <person name="Richards T."/>
            <person name="Worden A.Z."/>
            <person name="Zhang X."/>
            <person name="Grigoriev I.V."/>
            <person name="Allen A.E."/>
            <person name="Bidle K."/>
            <person name="Borodovsky M."/>
            <person name="Bowler C."/>
            <person name="Brownlee C."/>
            <person name="Cock J.M."/>
            <person name="Elias M."/>
            <person name="Gladyshev V.N."/>
            <person name="Groth M."/>
            <person name="Guda C."/>
            <person name="Hadaegh A."/>
            <person name="Iglesias-Rodriguez M.D."/>
            <person name="Jenkins J."/>
            <person name="Jones B.M."/>
            <person name="Lawson T."/>
            <person name="Leese F."/>
            <person name="Lindquist E."/>
            <person name="Lobanov A."/>
            <person name="Lomsadze A."/>
            <person name="Malik S.B."/>
            <person name="Marsh M.E."/>
            <person name="Mackinder L."/>
            <person name="Mock T."/>
            <person name="Mueller-Roeber B."/>
            <person name="Pagarete A."/>
            <person name="Parker M."/>
            <person name="Probert I."/>
            <person name="Quesneville H."/>
            <person name="Raines C."/>
            <person name="Rensing S.A."/>
            <person name="Riano-Pachon D.M."/>
            <person name="Richier S."/>
            <person name="Rokitta S."/>
            <person name="Shiraiwa Y."/>
            <person name="Soanes D.M."/>
            <person name="van der Giezen M."/>
            <person name="Wahlund T.M."/>
            <person name="Williams B."/>
            <person name="Wilson W."/>
            <person name="Wolfe G."/>
            <person name="Wurch L.L."/>
        </authorList>
    </citation>
    <scope>NUCLEOTIDE SEQUENCE</scope>
</reference>
<dbReference type="PIRSF" id="PIRSF005457">
    <property type="entry name" value="Glx"/>
    <property type="match status" value="1"/>
</dbReference>
<evidence type="ECO:0000313" key="12">
    <source>
        <dbReference type="Proteomes" id="UP000013827"/>
    </source>
</evidence>
<name>A0A0D3J676_EMIH1</name>
<comment type="pathway">
    <text evidence="3">Secondary metabolite metabolism; methylglyoxal degradation; (R)-lactate from methylglyoxal: step 2/2.</text>
</comment>
<keyword evidence="7" id="KW-0378">Hydrolase</keyword>
<dbReference type="InterPro" id="IPR001279">
    <property type="entry name" value="Metallo-B-lactamas"/>
</dbReference>
<dbReference type="HOGENOM" id="CLU_030571_4_0_1"/>
<evidence type="ECO:0000256" key="9">
    <source>
        <dbReference type="ARBA" id="ARBA00031044"/>
    </source>
</evidence>
<dbReference type="RefSeq" id="XP_005780943.1">
    <property type="nucleotide sequence ID" value="XM_005780886.1"/>
</dbReference>
<dbReference type="EnsemblProtists" id="EOD28514">
    <property type="protein sequence ID" value="EOD28514"/>
    <property type="gene ID" value="EMIHUDRAFT_99982"/>
</dbReference>
<dbReference type="EC" id="3.1.2.6" evidence="5"/>